<dbReference type="OrthoDB" id="4337324at2"/>
<dbReference type="SUPFAM" id="SSF48076">
    <property type="entry name" value="LigA subunit of an aromatic-ring-opening dioxygenase LigAB"/>
    <property type="match status" value="1"/>
</dbReference>
<organism evidence="1 2">
    <name type="scientific">Streptomyces cacaoi</name>
    <dbReference type="NCBI Taxonomy" id="1898"/>
    <lineage>
        <taxon>Bacteria</taxon>
        <taxon>Bacillati</taxon>
        <taxon>Actinomycetota</taxon>
        <taxon>Actinomycetes</taxon>
        <taxon>Kitasatosporales</taxon>
        <taxon>Streptomycetaceae</taxon>
        <taxon>Streptomyces</taxon>
    </lineage>
</organism>
<reference evidence="1 2" key="1">
    <citation type="submission" date="2019-06" db="EMBL/GenBank/DDBJ databases">
        <title>Whole genome shotgun sequence of Streptomyces cacaoi subsp. cacaoi NBRC 12748.</title>
        <authorList>
            <person name="Hosoyama A."/>
            <person name="Uohara A."/>
            <person name="Ohji S."/>
            <person name="Ichikawa N."/>
        </authorList>
    </citation>
    <scope>NUCLEOTIDE SEQUENCE [LARGE SCALE GENOMIC DNA]</scope>
    <source>
        <strain evidence="1 2">NBRC 12748</strain>
    </source>
</reference>
<name>A0A4Y3QVK1_STRCI</name>
<dbReference type="RefSeq" id="WP_030873791.1">
    <property type="nucleotide sequence ID" value="NZ_BJMM01000006.1"/>
</dbReference>
<dbReference type="EMBL" id="BJMM01000006">
    <property type="protein sequence ID" value="GEB49271.1"/>
    <property type="molecule type" value="Genomic_DNA"/>
</dbReference>
<evidence type="ECO:0000313" key="2">
    <source>
        <dbReference type="Proteomes" id="UP000319210"/>
    </source>
</evidence>
<dbReference type="InterPro" id="IPR036622">
    <property type="entry name" value="LigA_sf"/>
</dbReference>
<sequence length="92" mass="10428">MSVHEINRLCYRASHDPEYLAALRAEPGRQLALLDLEPEERRELLSGDVLALYHRGVHPVLLVRLGTHRLLGLTPELYARRITADRDAPPPS</sequence>
<dbReference type="AlphaFoldDB" id="A0A4Y3QVK1"/>
<accession>A0A4Y3QVK1</accession>
<dbReference type="Gene3D" id="1.10.700.10">
    <property type="entry name" value="Dioxygenase LigAB, LigA subunit"/>
    <property type="match status" value="1"/>
</dbReference>
<gene>
    <name evidence="1" type="ORF">SCA03_18220</name>
</gene>
<evidence type="ECO:0008006" key="3">
    <source>
        <dbReference type="Google" id="ProtNLM"/>
    </source>
</evidence>
<proteinExistence type="predicted"/>
<dbReference type="Proteomes" id="UP000319210">
    <property type="component" value="Unassembled WGS sequence"/>
</dbReference>
<comment type="caution">
    <text evidence="1">The sequence shown here is derived from an EMBL/GenBank/DDBJ whole genome shotgun (WGS) entry which is preliminary data.</text>
</comment>
<evidence type="ECO:0000313" key="1">
    <source>
        <dbReference type="EMBL" id="GEB49271.1"/>
    </source>
</evidence>
<keyword evidence="2" id="KW-1185">Reference proteome</keyword>
<protein>
    <recommendedName>
        <fullName evidence="3">Extradiol ring-cleavage dioxygenase LigAB LigA subunit domain-containing protein</fullName>
    </recommendedName>
</protein>